<keyword evidence="3 8" id="KW-0444">Lipid biosynthesis</keyword>
<evidence type="ECO:0000256" key="5">
    <source>
        <dbReference type="ARBA" id="ARBA00023002"/>
    </source>
</evidence>
<feature type="binding site" evidence="11">
    <location>
        <position position="107"/>
    </location>
    <ligand>
        <name>NAD(+)</name>
        <dbReference type="ChEBI" id="CHEBI:57540"/>
    </ligand>
</feature>
<dbReference type="Gene3D" id="3.40.50.720">
    <property type="entry name" value="NAD(P)-binding Rossmann-like Domain"/>
    <property type="match status" value="1"/>
</dbReference>
<keyword evidence="6" id="KW-0443">Lipid metabolism</keyword>
<keyword evidence="7 8" id="KW-0275">Fatty acid biosynthesis</keyword>
<dbReference type="InterPro" id="IPR014358">
    <property type="entry name" value="Enoyl-ACP_Rdtase_NADH"/>
</dbReference>
<evidence type="ECO:0000256" key="9">
    <source>
        <dbReference type="PIRSR" id="PIRSR000094-1"/>
    </source>
</evidence>
<reference evidence="12 13" key="1">
    <citation type="submission" date="2019-09" db="EMBL/GenBank/DDBJ databases">
        <authorList>
            <person name="Depoorter E."/>
        </authorList>
    </citation>
    <scope>NUCLEOTIDE SEQUENCE [LARGE SCALE GENOMIC DNA]</scope>
    <source>
        <strain evidence="12">LMG 6863</strain>
    </source>
</reference>
<evidence type="ECO:0000256" key="10">
    <source>
        <dbReference type="PIRSR" id="PIRSR000094-2"/>
    </source>
</evidence>
<evidence type="ECO:0000313" key="13">
    <source>
        <dbReference type="Proteomes" id="UP000494170"/>
    </source>
</evidence>
<name>A0A6P2KDG9_BURL3</name>
<organism evidence="12 13">
    <name type="scientific">Burkholderia lata (strain ATCC 17760 / DSM 23089 / LMG 22485 / NCIMB 9086 / R18194 / 383)</name>
    <dbReference type="NCBI Taxonomy" id="482957"/>
    <lineage>
        <taxon>Bacteria</taxon>
        <taxon>Pseudomonadati</taxon>
        <taxon>Pseudomonadota</taxon>
        <taxon>Betaproteobacteria</taxon>
        <taxon>Burkholderiales</taxon>
        <taxon>Burkholderiaceae</taxon>
        <taxon>Burkholderia</taxon>
        <taxon>Burkholderia cepacia complex</taxon>
    </lineage>
</organism>
<dbReference type="PANTHER" id="PTHR43159">
    <property type="entry name" value="ENOYL-[ACYL-CARRIER-PROTEIN] REDUCTASE"/>
    <property type="match status" value="1"/>
</dbReference>
<evidence type="ECO:0000256" key="3">
    <source>
        <dbReference type="ARBA" id="ARBA00022516"/>
    </source>
</evidence>
<feature type="binding site" evidence="11">
    <location>
        <begin position="34"/>
        <end position="35"/>
    </location>
    <ligand>
        <name>NAD(+)</name>
        <dbReference type="ChEBI" id="CHEBI:57540"/>
    </ligand>
</feature>
<evidence type="ECO:0000313" key="12">
    <source>
        <dbReference type="EMBL" id="VWB54680.1"/>
    </source>
</evidence>
<dbReference type="PANTHER" id="PTHR43159:SF2">
    <property type="entry name" value="ENOYL-[ACYL-CARRIER-PROTEIN] REDUCTASE [NADH], CHLOROPLASTIC"/>
    <property type="match status" value="1"/>
</dbReference>
<evidence type="ECO:0000256" key="2">
    <source>
        <dbReference type="ARBA" id="ARBA00009233"/>
    </source>
</evidence>
<dbReference type="EC" id="1.3.1.9" evidence="8"/>
<dbReference type="NCBIfam" id="NF005717">
    <property type="entry name" value="PRK07533.1"/>
    <property type="match status" value="1"/>
</dbReference>
<evidence type="ECO:0000256" key="11">
    <source>
        <dbReference type="PIRSR" id="PIRSR000094-3"/>
    </source>
</evidence>
<dbReference type="EMBL" id="CABVPY010000012">
    <property type="protein sequence ID" value="VWB54680.1"/>
    <property type="molecule type" value="Genomic_DNA"/>
</dbReference>
<feature type="binding site" evidence="11">
    <location>
        <position position="28"/>
    </location>
    <ligand>
        <name>NAD(+)</name>
        <dbReference type="ChEBI" id="CHEBI:57540"/>
    </ligand>
</feature>
<keyword evidence="5 8" id="KW-0560">Oxidoreductase</keyword>
<dbReference type="InterPro" id="IPR002347">
    <property type="entry name" value="SDR_fam"/>
</dbReference>
<evidence type="ECO:0000256" key="1">
    <source>
        <dbReference type="ARBA" id="ARBA00005194"/>
    </source>
</evidence>
<keyword evidence="4" id="KW-0276">Fatty acid metabolism</keyword>
<comment type="catalytic activity">
    <reaction evidence="8">
        <text>a 2,3-saturated acyl-[ACP] + NAD(+) = a (2E)-enoyl-[ACP] + NADH + H(+)</text>
        <dbReference type="Rhea" id="RHEA:10240"/>
        <dbReference type="Rhea" id="RHEA-COMP:9925"/>
        <dbReference type="Rhea" id="RHEA-COMP:9926"/>
        <dbReference type="ChEBI" id="CHEBI:15378"/>
        <dbReference type="ChEBI" id="CHEBI:57540"/>
        <dbReference type="ChEBI" id="CHEBI:57945"/>
        <dbReference type="ChEBI" id="CHEBI:78784"/>
        <dbReference type="ChEBI" id="CHEBI:78785"/>
        <dbReference type="EC" id="1.3.1.9"/>
    </reaction>
</comment>
<dbReference type="Proteomes" id="UP000494170">
    <property type="component" value="Unassembled WGS sequence"/>
</dbReference>
<dbReference type="GO" id="GO:0004318">
    <property type="term" value="F:enoyl-[acyl-carrier-protein] reductase (NADH) activity"/>
    <property type="evidence" value="ECO:0007669"/>
    <property type="project" value="UniProtKB-EC"/>
</dbReference>
<feature type="binding site" evidence="10">
    <location>
        <position position="110"/>
    </location>
    <ligand>
        <name>substrate</name>
    </ligand>
</feature>
<evidence type="ECO:0000256" key="4">
    <source>
        <dbReference type="ARBA" id="ARBA00022832"/>
    </source>
</evidence>
<evidence type="ECO:0000256" key="8">
    <source>
        <dbReference type="PIRNR" id="PIRNR000094"/>
    </source>
</evidence>
<accession>A0A6P2KDG9</accession>
<feature type="binding site" evidence="11">
    <location>
        <position position="177"/>
    </location>
    <ligand>
        <name>NAD(+)</name>
        <dbReference type="ChEBI" id="CHEBI:57540"/>
    </ligand>
</feature>
<dbReference type="UniPathway" id="UPA00094"/>
<keyword evidence="8 11" id="KW-0520">NAD</keyword>
<feature type="active site" description="Proton acceptor" evidence="9">
    <location>
        <position position="160"/>
    </location>
</feature>
<dbReference type="CDD" id="cd05372">
    <property type="entry name" value="ENR_SDR"/>
    <property type="match status" value="1"/>
</dbReference>
<dbReference type="PIRSF" id="PIRSF000094">
    <property type="entry name" value="Enoyl-ACP_rdct"/>
    <property type="match status" value="1"/>
</dbReference>
<dbReference type="PRINTS" id="PR00081">
    <property type="entry name" value="GDHRDH"/>
</dbReference>
<dbReference type="InterPro" id="IPR036291">
    <property type="entry name" value="NAD(P)-bd_dom_sf"/>
</dbReference>
<feature type="binding site" evidence="11">
    <location>
        <begin position="79"/>
        <end position="80"/>
    </location>
    <ligand>
        <name>NAD(+)</name>
        <dbReference type="ChEBI" id="CHEBI:57540"/>
    </ligand>
</feature>
<dbReference type="GO" id="GO:0006633">
    <property type="term" value="P:fatty acid biosynthetic process"/>
    <property type="evidence" value="ECO:0007669"/>
    <property type="project" value="UniProtKB-UniPathway"/>
</dbReference>
<dbReference type="AlphaFoldDB" id="A0A6P2KDG9"/>
<feature type="binding site" evidence="11">
    <location>
        <position position="55"/>
    </location>
    <ligand>
        <name>NAD(+)</name>
        <dbReference type="ChEBI" id="CHEBI:57540"/>
    </ligand>
</feature>
<dbReference type="Pfam" id="PF13561">
    <property type="entry name" value="adh_short_C2"/>
    <property type="match status" value="1"/>
</dbReference>
<evidence type="ECO:0000256" key="7">
    <source>
        <dbReference type="ARBA" id="ARBA00023160"/>
    </source>
</evidence>
<sequence length="269" mass="28554">MTNSDVRESRVSGNGMRLLEGKRGIVVGLANEQSIAWGCARAFHAAGAELAVTWQSDRALPYVEPLLEQLKPAIAMPVDVSRTDQMRAVFDTIGEQWGGLDFLLHAVAFAPRADLHGRVVDSSPEGFALAMDTSCHSFIRMAKLAEPLMTSGGSLMAMTYIGADQVIAEYGVMGPVKAALEATVRYLAVELGPAGIRVHAVSPGALSTRAASGLPNFDHLLDDTARRAPLRRPLDIDDVGALCTFLASDAARAMTGGVHYIDAGMHVLG</sequence>
<proteinExistence type="inferred from homology"/>
<comment type="similarity">
    <text evidence="2 8">Belongs to the short-chain dehydrogenases/reductases (SDR) family. FabI subfamily.</text>
</comment>
<feature type="active site" description="Proton acceptor" evidence="9">
    <location>
        <position position="170"/>
    </location>
</feature>
<dbReference type="SUPFAM" id="SSF51735">
    <property type="entry name" value="NAD(P)-binding Rossmann-fold domains"/>
    <property type="match status" value="1"/>
</dbReference>
<gene>
    <name evidence="12" type="ORF">BLA6863_02514</name>
</gene>
<evidence type="ECO:0000256" key="6">
    <source>
        <dbReference type="ARBA" id="ARBA00023098"/>
    </source>
</evidence>
<protein>
    <recommendedName>
        <fullName evidence="8">Enoyl-[acyl-carrier-protein] reductase [NADH]</fullName>
        <ecNumber evidence="8">1.3.1.9</ecNumber>
    </recommendedName>
</protein>
<comment type="pathway">
    <text evidence="1">Lipid metabolism; fatty acid biosynthesis.</text>
</comment>